<dbReference type="PRINTS" id="PR00320">
    <property type="entry name" value="GPROTEINBRPT"/>
</dbReference>
<dbReference type="PROSITE" id="PS50294">
    <property type="entry name" value="WD_REPEATS_REGION"/>
    <property type="match status" value="7"/>
</dbReference>
<reference evidence="8 9" key="1">
    <citation type="submission" date="2019-02" db="EMBL/GenBank/DDBJ databases">
        <title>Deep-cultivation of Planctomycetes and their phenomic and genomic characterization uncovers novel biology.</title>
        <authorList>
            <person name="Wiegand S."/>
            <person name="Jogler M."/>
            <person name="Boedeker C."/>
            <person name="Pinto D."/>
            <person name="Vollmers J."/>
            <person name="Rivas-Marin E."/>
            <person name="Kohn T."/>
            <person name="Peeters S.H."/>
            <person name="Heuer A."/>
            <person name="Rast P."/>
            <person name="Oberbeckmann S."/>
            <person name="Bunk B."/>
            <person name="Jeske O."/>
            <person name="Meyerdierks A."/>
            <person name="Storesund J.E."/>
            <person name="Kallscheuer N."/>
            <person name="Luecker S."/>
            <person name="Lage O.M."/>
            <person name="Pohl T."/>
            <person name="Merkel B.J."/>
            <person name="Hornburger P."/>
            <person name="Mueller R.-W."/>
            <person name="Bruemmer F."/>
            <person name="Labrenz M."/>
            <person name="Spormann A.M."/>
            <person name="Op den Camp H."/>
            <person name="Overmann J."/>
            <person name="Amann R."/>
            <person name="Jetten M.S.M."/>
            <person name="Mascher T."/>
            <person name="Medema M.H."/>
            <person name="Devos D.P."/>
            <person name="Kaster A.-K."/>
            <person name="Ovreas L."/>
            <person name="Rohde M."/>
            <person name="Galperin M.Y."/>
            <person name="Jogler C."/>
        </authorList>
    </citation>
    <scope>NUCLEOTIDE SEQUENCE [LARGE SCALE GENOMIC DNA]</scope>
    <source>
        <strain evidence="8 9">I41</strain>
    </source>
</reference>
<keyword evidence="9" id="KW-1185">Reference proteome</keyword>
<dbReference type="PROSITE" id="PS50082">
    <property type="entry name" value="WD_REPEATS_2"/>
    <property type="match status" value="11"/>
</dbReference>
<dbReference type="InterPro" id="IPR011009">
    <property type="entry name" value="Kinase-like_dom_sf"/>
</dbReference>
<dbReference type="PANTHER" id="PTHR19848:SF8">
    <property type="entry name" value="F-BOX AND WD REPEAT DOMAIN CONTAINING 7"/>
    <property type="match status" value="1"/>
</dbReference>
<keyword evidence="1 5" id="KW-0853">WD repeat</keyword>
<feature type="repeat" description="WD" evidence="5">
    <location>
        <begin position="543"/>
        <end position="577"/>
    </location>
</feature>
<sequence length="1144" mass="124848">MDLASAEERATFLDEACADLPALRASVENLLEAHFKAGSFLSTAVIDDQLTRLRVAEEPGSVIGSYKLLEQIGEGGFGVVFMAEQERPIRRRVALKIIKLGMDTRQVVARFEAERQALAMMDHPHIAKVFDAGSTESGRPYFVMELVPGLSITDHCDRRSLTTRERLQLFAVACRAVQHAHQRGIIHRDLKPSNVMVTMHDDRPVTKIIDFGVAKAVDAQLTEKTLFTGFGQMIGTPMYMSPEQAQLNGLDVDTRSDIYSLGVLLYQLVTGTTPFDESTLKVAGFDGMRRILQEEEPPRPSDRLSTLDVDQLSTLAERRKVDPRKLRESLRGEVDWIVMKCLEKDRNRRYDSASALAEDIENHLLDGPVQACPPSLAYRLRKFGRRHKAPLATAVALGLAALLAVGSLISNVLVMAASNEQVKGEQRETSRALEREQETSYVQRIALAERELNAGNVGRAEELLDECPNERRGWEWHFLKRQRYGTSPPLRHTSTVVRVVYSPDGRQLAMAGIDGIVVLRDAQSGTTIRTLEQQTVQQGGALIRGLAFSPNGQCLAVARQDGRIRIWDVSTGKPLHTLEGHQGPTWQVAFSPDSRLLVSGGADRIVRVWDVASGNLLDVFSPHPSAVKGVAFRPDGTSVVAACEDGTVKVWDRAAGRETFVFKGDLLAYPFSAWFSPDASRLAWSCLDGFVKVWNTTTGRLEISQQSNTHQCRAVAFSPDGERLALAGFDGTVRLLDAVNGRELLTIFAHNSMVANVAFSPDGSQLASASYDNTVRLWDAAPLTGAPPDPQCVTLGGHTDKVSDLAFSSDGKWLATASWDHTIQLWEILRQEAAPASSPERESTGGLPAIFRPRYSLRGHRGIVTGVAFAADGRTIASVGWDNACKIWDIESPVGDSLVERRSMAYDQRLHCVAFSPNDRLLAIGQDAGIALVDPTNGQPSQPPKATPAPVPSVAFHPDSSFFVSAGASDPAVKIWDVAKPQHLFEIRHNSNPNGSVAVSMDGRRIATPGRDQPAGDNTVKIWEVDWAARTYTEFRTLKGHRGYAWKVAFSPNGRFLASGSWDSTVKVWDLEAPAMTEPVTLKGHAGFVQCLAFSPDGSLLASGSGHAGHGEVMVWDASLWTTARPTLSVASSTSAKEGGDVAD</sequence>
<feature type="repeat" description="WD" evidence="5">
    <location>
        <begin position="944"/>
        <end position="986"/>
    </location>
</feature>
<dbReference type="PROSITE" id="PS00108">
    <property type="entry name" value="PROTEIN_KINASE_ST"/>
    <property type="match status" value="1"/>
</dbReference>
<evidence type="ECO:0000313" key="9">
    <source>
        <dbReference type="Proteomes" id="UP000317909"/>
    </source>
</evidence>
<evidence type="ECO:0000256" key="2">
    <source>
        <dbReference type="ARBA" id="ARBA00022737"/>
    </source>
</evidence>
<proteinExistence type="predicted"/>
<feature type="repeat" description="WD" evidence="5">
    <location>
        <begin position="489"/>
        <end position="530"/>
    </location>
</feature>
<dbReference type="PROSITE" id="PS00678">
    <property type="entry name" value="WD_REPEATS_1"/>
    <property type="match status" value="5"/>
</dbReference>
<dbReference type="Gene3D" id="2.130.10.10">
    <property type="entry name" value="YVTN repeat-like/Quinoprotein amine dehydrogenase"/>
    <property type="match status" value="4"/>
</dbReference>
<evidence type="ECO:0000259" key="7">
    <source>
        <dbReference type="PROSITE" id="PS50011"/>
    </source>
</evidence>
<protein>
    <submittedName>
        <fullName evidence="8">Serine/threonine-protein kinase PknB</fullName>
        <ecNumber evidence="8">2.7.11.1</ecNumber>
    </submittedName>
</protein>
<evidence type="ECO:0000256" key="4">
    <source>
        <dbReference type="ARBA" id="ARBA00022840"/>
    </source>
</evidence>
<dbReference type="PANTHER" id="PTHR19848">
    <property type="entry name" value="WD40 REPEAT PROTEIN"/>
    <property type="match status" value="1"/>
</dbReference>
<dbReference type="InterPro" id="IPR015943">
    <property type="entry name" value="WD40/YVTN_repeat-like_dom_sf"/>
</dbReference>
<dbReference type="Pfam" id="PF00400">
    <property type="entry name" value="WD40"/>
    <property type="match status" value="10"/>
</dbReference>
<dbReference type="SUPFAM" id="SSF56112">
    <property type="entry name" value="Protein kinase-like (PK-like)"/>
    <property type="match status" value="1"/>
</dbReference>
<dbReference type="InterPro" id="IPR000719">
    <property type="entry name" value="Prot_kinase_dom"/>
</dbReference>
<feature type="repeat" description="WD" evidence="5">
    <location>
        <begin position="857"/>
        <end position="892"/>
    </location>
</feature>
<feature type="repeat" description="WD" evidence="5">
    <location>
        <begin position="578"/>
        <end position="619"/>
    </location>
</feature>
<dbReference type="CDD" id="cd00200">
    <property type="entry name" value="WD40"/>
    <property type="match status" value="2"/>
</dbReference>
<accession>A0A517TYY1</accession>
<dbReference type="InterPro" id="IPR036322">
    <property type="entry name" value="WD40_repeat_dom_sf"/>
</dbReference>
<dbReference type="Gene3D" id="1.10.510.10">
    <property type="entry name" value="Transferase(Phosphotransferase) domain 1"/>
    <property type="match status" value="1"/>
</dbReference>
<feature type="binding site" evidence="6">
    <location>
        <position position="96"/>
    </location>
    <ligand>
        <name>ATP</name>
        <dbReference type="ChEBI" id="CHEBI:30616"/>
    </ligand>
</feature>
<dbReference type="PROSITE" id="PS50011">
    <property type="entry name" value="PROTEIN_KINASE_DOM"/>
    <property type="match status" value="1"/>
</dbReference>
<feature type="repeat" description="WD" evidence="5">
    <location>
        <begin position="1082"/>
        <end position="1105"/>
    </location>
</feature>
<dbReference type="InterPro" id="IPR001680">
    <property type="entry name" value="WD40_rpt"/>
</dbReference>
<dbReference type="InterPro" id="IPR017441">
    <property type="entry name" value="Protein_kinase_ATP_BS"/>
</dbReference>
<keyword evidence="2" id="KW-0677">Repeat</keyword>
<evidence type="ECO:0000256" key="5">
    <source>
        <dbReference type="PROSITE-ProRule" id="PRU00221"/>
    </source>
</evidence>
<keyword evidence="8" id="KW-0418">Kinase</keyword>
<dbReference type="SMART" id="SM00220">
    <property type="entry name" value="S_TKc"/>
    <property type="match status" value="1"/>
</dbReference>
<dbReference type="Pfam" id="PF00069">
    <property type="entry name" value="Pkinase"/>
    <property type="match status" value="1"/>
</dbReference>
<dbReference type="SUPFAM" id="SSF82171">
    <property type="entry name" value="DPP6 N-terminal domain-like"/>
    <property type="match status" value="1"/>
</dbReference>
<dbReference type="SUPFAM" id="SSF50969">
    <property type="entry name" value="YVTN repeat-like/Quinoprotein amine dehydrogenase"/>
    <property type="match status" value="1"/>
</dbReference>
<dbReference type="SUPFAM" id="SSF50978">
    <property type="entry name" value="WD40 repeat-like"/>
    <property type="match status" value="1"/>
</dbReference>
<dbReference type="EC" id="2.7.11.1" evidence="8"/>
<feature type="repeat" description="WD" evidence="5">
    <location>
        <begin position="795"/>
        <end position="828"/>
    </location>
</feature>
<dbReference type="InterPro" id="IPR011044">
    <property type="entry name" value="Quino_amine_DH_bsu"/>
</dbReference>
<dbReference type="InterPro" id="IPR019775">
    <property type="entry name" value="WD40_repeat_CS"/>
</dbReference>
<feature type="repeat" description="WD" evidence="5">
    <location>
        <begin position="705"/>
        <end position="746"/>
    </location>
</feature>
<dbReference type="Proteomes" id="UP000317909">
    <property type="component" value="Chromosome"/>
</dbReference>
<evidence type="ECO:0000313" key="8">
    <source>
        <dbReference type="EMBL" id="QDT73578.1"/>
    </source>
</evidence>
<dbReference type="EMBL" id="CP036339">
    <property type="protein sequence ID" value="QDT73578.1"/>
    <property type="molecule type" value="Genomic_DNA"/>
</dbReference>
<feature type="repeat" description="WD" evidence="5">
    <location>
        <begin position="1038"/>
        <end position="1079"/>
    </location>
</feature>
<gene>
    <name evidence="8" type="primary">pknB_10</name>
    <name evidence="8" type="ORF">I41_27670</name>
</gene>
<evidence type="ECO:0000256" key="6">
    <source>
        <dbReference type="PROSITE-ProRule" id="PRU10141"/>
    </source>
</evidence>
<organism evidence="8 9">
    <name type="scientific">Lacipirellula limnantheis</name>
    <dbReference type="NCBI Taxonomy" id="2528024"/>
    <lineage>
        <taxon>Bacteria</taxon>
        <taxon>Pseudomonadati</taxon>
        <taxon>Planctomycetota</taxon>
        <taxon>Planctomycetia</taxon>
        <taxon>Pirellulales</taxon>
        <taxon>Lacipirellulaceae</taxon>
        <taxon>Lacipirellula</taxon>
    </lineage>
</organism>
<feature type="repeat" description="WD" evidence="5">
    <location>
        <begin position="620"/>
        <end position="661"/>
    </location>
</feature>
<keyword evidence="4 6" id="KW-0067">ATP-binding</keyword>
<keyword evidence="8" id="KW-0808">Transferase</keyword>
<dbReference type="PROSITE" id="PS00107">
    <property type="entry name" value="PROTEIN_KINASE_ATP"/>
    <property type="match status" value="1"/>
</dbReference>
<dbReference type="GO" id="GO:0005524">
    <property type="term" value="F:ATP binding"/>
    <property type="evidence" value="ECO:0007669"/>
    <property type="project" value="UniProtKB-UniRule"/>
</dbReference>
<keyword evidence="3 6" id="KW-0547">Nucleotide-binding</keyword>
<dbReference type="KEGG" id="llh:I41_27670"/>
<feature type="domain" description="Protein kinase" evidence="7">
    <location>
        <begin position="66"/>
        <end position="365"/>
    </location>
</feature>
<dbReference type="GO" id="GO:0004674">
    <property type="term" value="F:protein serine/threonine kinase activity"/>
    <property type="evidence" value="ECO:0007669"/>
    <property type="project" value="UniProtKB-EC"/>
</dbReference>
<evidence type="ECO:0000256" key="3">
    <source>
        <dbReference type="ARBA" id="ARBA00022741"/>
    </source>
</evidence>
<dbReference type="InterPro" id="IPR020472">
    <property type="entry name" value="WD40_PAC1"/>
</dbReference>
<dbReference type="SMART" id="SM00320">
    <property type="entry name" value="WD40"/>
    <property type="match status" value="14"/>
</dbReference>
<name>A0A517TYY1_9BACT</name>
<dbReference type="CDD" id="cd14014">
    <property type="entry name" value="STKc_PknB_like"/>
    <property type="match status" value="1"/>
</dbReference>
<dbReference type="Gene3D" id="3.30.200.20">
    <property type="entry name" value="Phosphorylase Kinase, domain 1"/>
    <property type="match status" value="1"/>
</dbReference>
<feature type="repeat" description="WD" evidence="5">
    <location>
        <begin position="747"/>
        <end position="779"/>
    </location>
</feature>
<dbReference type="InterPro" id="IPR008271">
    <property type="entry name" value="Ser/Thr_kinase_AS"/>
</dbReference>
<evidence type="ECO:0000256" key="1">
    <source>
        <dbReference type="ARBA" id="ARBA00022574"/>
    </source>
</evidence>
<dbReference type="AlphaFoldDB" id="A0A517TYY1"/>